<evidence type="ECO:0000256" key="2">
    <source>
        <dbReference type="ARBA" id="ARBA00022475"/>
    </source>
</evidence>
<keyword evidence="5" id="KW-0735">Signal-anchor</keyword>
<evidence type="ECO:0000313" key="12">
    <source>
        <dbReference type="EMBL" id="PWZ58779.1"/>
    </source>
</evidence>
<organism evidence="12">
    <name type="scientific">Zea mays</name>
    <name type="common">Maize</name>
    <dbReference type="NCBI Taxonomy" id="4577"/>
    <lineage>
        <taxon>Eukaryota</taxon>
        <taxon>Viridiplantae</taxon>
        <taxon>Streptophyta</taxon>
        <taxon>Embryophyta</taxon>
        <taxon>Tracheophyta</taxon>
        <taxon>Spermatophyta</taxon>
        <taxon>Magnoliopsida</taxon>
        <taxon>Liliopsida</taxon>
        <taxon>Poales</taxon>
        <taxon>Poaceae</taxon>
        <taxon>PACMAD clade</taxon>
        <taxon>Panicoideae</taxon>
        <taxon>Andropogonodae</taxon>
        <taxon>Andropogoneae</taxon>
        <taxon>Tripsacinae</taxon>
        <taxon>Zea</taxon>
    </lineage>
</organism>
<dbReference type="GO" id="GO:0005496">
    <property type="term" value="F:steroid binding"/>
    <property type="evidence" value="ECO:0007669"/>
    <property type="project" value="UniProtKB-KW"/>
</dbReference>
<keyword evidence="8" id="KW-0472">Membrane</keyword>
<dbReference type="InterPro" id="IPR001199">
    <property type="entry name" value="Cyt_B5-like_heme/steroid-bd"/>
</dbReference>
<evidence type="ECO:0000256" key="4">
    <source>
        <dbReference type="ARBA" id="ARBA00022692"/>
    </source>
</evidence>
<proteinExistence type="inferred from homology"/>
<comment type="subcellular location">
    <subcellularLocation>
        <location evidence="1">Cell membrane</location>
        <topology evidence="1">Single-pass type II membrane protein</topology>
    </subcellularLocation>
</comment>
<keyword evidence="4" id="KW-0812">Transmembrane</keyword>
<evidence type="ECO:0000256" key="1">
    <source>
        <dbReference type="ARBA" id="ARBA00004401"/>
    </source>
</evidence>
<feature type="region of interest" description="Disordered" evidence="10">
    <location>
        <begin position="96"/>
        <end position="117"/>
    </location>
</feature>
<keyword evidence="7" id="KW-0446">Lipid-binding</keyword>
<comment type="similarity">
    <text evidence="9">Belongs to the cytochrome b5 family. MAPR subfamily.</text>
</comment>
<evidence type="ECO:0000256" key="3">
    <source>
        <dbReference type="ARBA" id="ARBA00022665"/>
    </source>
</evidence>
<dbReference type="AlphaFoldDB" id="A0A317YJI1"/>
<dbReference type="SUPFAM" id="SSF55856">
    <property type="entry name" value="Cytochrome b5-like heme/steroid binding domain"/>
    <property type="match status" value="1"/>
</dbReference>
<dbReference type="Gene3D" id="3.10.120.10">
    <property type="entry name" value="Cytochrome b5-like heme/steroid binding domain"/>
    <property type="match status" value="1"/>
</dbReference>
<keyword evidence="3" id="KW-0754">Steroid-binding</keyword>
<accession>A0A317YJI1</accession>
<evidence type="ECO:0000259" key="11">
    <source>
        <dbReference type="SMART" id="SM01117"/>
    </source>
</evidence>
<feature type="region of interest" description="Disordered" evidence="10">
    <location>
        <begin position="234"/>
        <end position="261"/>
    </location>
</feature>
<sequence length="261" mass="27739">MASCSSVHAAPSLLVSAPPSRRRTSTAVCLQGVRRGRVASCRVRCSAGAGQGGVKVPAKLAELWSAAKSAPPLAVLAGVAAAVAIYKVGSSLLAPRHPPPRRLEAQTAPPPPVPEPVQVGEITEEELRQYDGSDPEKPLLMAIKGQIYDVSESRMFYGPGAAYALFAGKDASRALAKMSFESQDLNGDISGLTPMELGALNDWEYKFATKYAKVGTIRRAAPVEVVYGNISPEMREEVSEPVVEPELEPEPEPEPHDDDAP</sequence>
<feature type="compositionally biased region" description="Acidic residues" evidence="10">
    <location>
        <begin position="243"/>
        <end position="261"/>
    </location>
</feature>
<dbReference type="SMART" id="SM01117">
    <property type="entry name" value="Cyt-b5"/>
    <property type="match status" value="1"/>
</dbReference>
<evidence type="ECO:0000256" key="10">
    <source>
        <dbReference type="SAM" id="MobiDB-lite"/>
    </source>
</evidence>
<gene>
    <name evidence="12" type="ORF">Zm00014a_031030</name>
</gene>
<dbReference type="InterPro" id="IPR050577">
    <property type="entry name" value="MAPR/NEUFC/NENF-like"/>
</dbReference>
<reference evidence="12" key="1">
    <citation type="journal article" date="2018" name="Nat. Genet.">
        <title>Extensive intraspecific gene order and gene structural variations between Mo17 and other maize genomes.</title>
        <authorList>
            <person name="Sun S."/>
            <person name="Zhou Y."/>
            <person name="Chen J."/>
            <person name="Shi J."/>
            <person name="Zhao H."/>
            <person name="Zhao H."/>
            <person name="Song W."/>
            <person name="Zhang M."/>
            <person name="Cui Y."/>
            <person name="Dong X."/>
            <person name="Liu H."/>
            <person name="Ma X."/>
            <person name="Jiao Y."/>
            <person name="Wang B."/>
            <person name="Wei X."/>
            <person name="Stein J.C."/>
            <person name="Glaubitz J.C."/>
            <person name="Lu F."/>
            <person name="Yu G."/>
            <person name="Liang C."/>
            <person name="Fengler K."/>
            <person name="Li B."/>
            <person name="Rafalski A."/>
            <person name="Schnable P.S."/>
            <person name="Ware D.H."/>
            <person name="Buckler E.S."/>
            <person name="Lai J."/>
        </authorList>
    </citation>
    <scope>NUCLEOTIDE SEQUENCE [LARGE SCALE GENOMIC DNA]</scope>
    <source>
        <tissue evidence="12">Seedling</tissue>
    </source>
</reference>
<keyword evidence="6" id="KW-1133">Transmembrane helix</keyword>
<dbReference type="Pfam" id="PF00173">
    <property type="entry name" value="Cyt-b5"/>
    <property type="match status" value="1"/>
</dbReference>
<comment type="caution">
    <text evidence="12">The sequence shown here is derived from an EMBL/GenBank/DDBJ whole genome shotgun (WGS) entry which is preliminary data.</text>
</comment>
<evidence type="ECO:0000256" key="5">
    <source>
        <dbReference type="ARBA" id="ARBA00022968"/>
    </source>
</evidence>
<dbReference type="InterPro" id="IPR036400">
    <property type="entry name" value="Cyt_B5-like_heme/steroid_sf"/>
</dbReference>
<dbReference type="Proteomes" id="UP000251960">
    <property type="component" value="Chromosome 1"/>
</dbReference>
<name>A0A317YJI1_MAIZE</name>
<dbReference type="PANTHER" id="PTHR10281">
    <property type="entry name" value="MEMBRANE-ASSOCIATED PROGESTERONE RECEPTOR COMPONENT-RELATED"/>
    <property type="match status" value="1"/>
</dbReference>
<feature type="domain" description="Cytochrome b5 heme-binding" evidence="11">
    <location>
        <begin position="122"/>
        <end position="218"/>
    </location>
</feature>
<evidence type="ECO:0000256" key="6">
    <source>
        <dbReference type="ARBA" id="ARBA00022989"/>
    </source>
</evidence>
<evidence type="ECO:0000256" key="8">
    <source>
        <dbReference type="ARBA" id="ARBA00023136"/>
    </source>
</evidence>
<protein>
    <submittedName>
        <fullName evidence="12">Membrane steroid-binding protein 1</fullName>
    </submittedName>
</protein>
<dbReference type="EMBL" id="NCVQ01000001">
    <property type="protein sequence ID" value="PWZ58779.1"/>
    <property type="molecule type" value="Genomic_DNA"/>
</dbReference>
<dbReference type="FunFam" id="3.10.120.10:FF:000006">
    <property type="entry name" value="Membrane steroid-binding protein 1"/>
    <property type="match status" value="1"/>
</dbReference>
<dbReference type="GO" id="GO:0005886">
    <property type="term" value="C:plasma membrane"/>
    <property type="evidence" value="ECO:0007669"/>
    <property type="project" value="UniProtKB-SubCell"/>
</dbReference>
<evidence type="ECO:0000256" key="7">
    <source>
        <dbReference type="ARBA" id="ARBA00023121"/>
    </source>
</evidence>
<dbReference type="PANTHER" id="PTHR10281:SF103">
    <property type="entry name" value="MEMBRANE STEROID-BINDING PROTEIN 1"/>
    <property type="match status" value="1"/>
</dbReference>
<evidence type="ECO:0000256" key="9">
    <source>
        <dbReference type="ARBA" id="ARBA00038357"/>
    </source>
</evidence>
<keyword evidence="2" id="KW-1003">Cell membrane</keyword>